<protein>
    <recommendedName>
        <fullName evidence="3">Nucleotidyltransferase family protein</fullName>
    </recommendedName>
</protein>
<sequence>MSPQTHKERLEVLIRRDGARLCLLRHVRTLDLPDCWIGAGFVRNAVWCHLHSQYPAPPSADAVWPDSDVDVVWFDDARQSVALDRDLTDRLAALEPGVRWSVKNQARMSGRNGDAPYASAADALRHWPETATAVAVRLTAADELEILAPYGLDDLFGRVIRPTPPFRGVRLDIVRQRVRDKRWLDRWPLLRVVEA</sequence>
<dbReference type="Proteomes" id="UP000539175">
    <property type="component" value="Unassembled WGS sequence"/>
</dbReference>
<dbReference type="Pfam" id="PF06042">
    <property type="entry name" value="NTP_transf_6"/>
    <property type="match status" value="1"/>
</dbReference>
<dbReference type="PANTHER" id="PTHR39166:SF1">
    <property type="entry name" value="BLL1166 PROTEIN"/>
    <property type="match status" value="1"/>
</dbReference>
<dbReference type="AlphaFoldDB" id="A0A7X0AZN5"/>
<accession>A0A7X0AZN5</accession>
<dbReference type="RefSeq" id="WP_184801556.1">
    <property type="nucleotide sequence ID" value="NZ_JACIIZ010000007.1"/>
</dbReference>
<keyword evidence="2" id="KW-1185">Reference proteome</keyword>
<gene>
    <name evidence="1" type="ORF">FHS74_002856</name>
</gene>
<evidence type="ECO:0000313" key="2">
    <source>
        <dbReference type="Proteomes" id="UP000539175"/>
    </source>
</evidence>
<organism evidence="1 2">
    <name type="scientific">Nitrospirillum iridis</name>
    <dbReference type="NCBI Taxonomy" id="765888"/>
    <lineage>
        <taxon>Bacteria</taxon>
        <taxon>Pseudomonadati</taxon>
        <taxon>Pseudomonadota</taxon>
        <taxon>Alphaproteobacteria</taxon>
        <taxon>Rhodospirillales</taxon>
        <taxon>Azospirillaceae</taxon>
        <taxon>Nitrospirillum</taxon>
    </lineage>
</organism>
<dbReference type="EMBL" id="JACIIZ010000007">
    <property type="protein sequence ID" value="MBB6252296.1"/>
    <property type="molecule type" value="Genomic_DNA"/>
</dbReference>
<comment type="caution">
    <text evidence="1">The sequence shown here is derived from an EMBL/GenBank/DDBJ whole genome shotgun (WGS) entry which is preliminary data.</text>
</comment>
<proteinExistence type="predicted"/>
<dbReference type="InterPro" id="IPR009267">
    <property type="entry name" value="NTP_transf_6"/>
</dbReference>
<name>A0A7X0AZN5_9PROT</name>
<evidence type="ECO:0000313" key="1">
    <source>
        <dbReference type="EMBL" id="MBB6252296.1"/>
    </source>
</evidence>
<reference evidence="1 2" key="1">
    <citation type="submission" date="2020-08" db="EMBL/GenBank/DDBJ databases">
        <title>Genomic Encyclopedia of Type Strains, Phase IV (KMG-IV): sequencing the most valuable type-strain genomes for metagenomic binning, comparative biology and taxonomic classification.</title>
        <authorList>
            <person name="Goeker M."/>
        </authorList>
    </citation>
    <scope>NUCLEOTIDE SEQUENCE [LARGE SCALE GENOMIC DNA]</scope>
    <source>
        <strain evidence="1 2">DSM 22198</strain>
    </source>
</reference>
<evidence type="ECO:0008006" key="3">
    <source>
        <dbReference type="Google" id="ProtNLM"/>
    </source>
</evidence>
<dbReference type="PANTHER" id="PTHR39166">
    <property type="entry name" value="BLL1166 PROTEIN"/>
    <property type="match status" value="1"/>
</dbReference>